<keyword evidence="1" id="KW-1133">Transmembrane helix</keyword>
<gene>
    <name evidence="2" type="ORF">SDC9_138356</name>
</gene>
<evidence type="ECO:0000256" key="1">
    <source>
        <dbReference type="SAM" id="Phobius"/>
    </source>
</evidence>
<name>A0A645DPS8_9ZZZZ</name>
<organism evidence="2">
    <name type="scientific">bioreactor metagenome</name>
    <dbReference type="NCBI Taxonomy" id="1076179"/>
    <lineage>
        <taxon>unclassified sequences</taxon>
        <taxon>metagenomes</taxon>
        <taxon>ecological metagenomes</taxon>
    </lineage>
</organism>
<dbReference type="AlphaFoldDB" id="A0A645DPS8"/>
<reference evidence="2" key="1">
    <citation type="submission" date="2019-08" db="EMBL/GenBank/DDBJ databases">
        <authorList>
            <person name="Kucharzyk K."/>
            <person name="Murdoch R.W."/>
            <person name="Higgins S."/>
            <person name="Loffler F."/>
        </authorList>
    </citation>
    <scope>NUCLEOTIDE SEQUENCE</scope>
</reference>
<accession>A0A645DPS8</accession>
<dbReference type="EMBL" id="VSSQ01038327">
    <property type="protein sequence ID" value="MPM91229.1"/>
    <property type="molecule type" value="Genomic_DNA"/>
</dbReference>
<proteinExistence type="predicted"/>
<evidence type="ECO:0000313" key="2">
    <source>
        <dbReference type="EMBL" id="MPM91229.1"/>
    </source>
</evidence>
<feature type="transmembrane region" description="Helical" evidence="1">
    <location>
        <begin position="15"/>
        <end position="38"/>
    </location>
</feature>
<protein>
    <submittedName>
        <fullName evidence="2">Uncharacterized protein</fullName>
    </submittedName>
</protein>
<keyword evidence="1" id="KW-0472">Membrane</keyword>
<sequence>MLLIVAFTNVKNHDMLSVVLTGLAVIMLIVGIVLIFTIRRNFVEANGLLSEQVYVAWAPFNCRVFC</sequence>
<keyword evidence="1" id="KW-0812">Transmembrane</keyword>
<comment type="caution">
    <text evidence="2">The sequence shown here is derived from an EMBL/GenBank/DDBJ whole genome shotgun (WGS) entry which is preliminary data.</text>
</comment>